<protein>
    <recommendedName>
        <fullName evidence="2">Prolyl endopeptidase-like</fullName>
    </recommendedName>
    <alternativeName>
        <fullName evidence="3">Prolylendopeptidase-like</fullName>
    </alternativeName>
</protein>
<evidence type="ECO:0000313" key="7">
    <source>
        <dbReference type="Proteomes" id="UP000007799"/>
    </source>
</evidence>
<dbReference type="GO" id="GO:0008236">
    <property type="term" value="F:serine-type peptidase activity"/>
    <property type="evidence" value="ECO:0007669"/>
    <property type="project" value="InterPro"/>
</dbReference>
<dbReference type="MEROPS" id="S09.A92"/>
<dbReference type="EMBL" id="GL832980">
    <property type="protein sequence ID" value="EGD77892.1"/>
    <property type="molecule type" value="Genomic_DNA"/>
</dbReference>
<dbReference type="OrthoDB" id="248387at2759"/>
<proteinExistence type="inferred from homology"/>
<feature type="domain" description="Peptidase S9 prolyl oligopeptidase catalytic" evidence="5">
    <location>
        <begin position="59"/>
        <end position="192"/>
    </location>
</feature>
<dbReference type="PANTHER" id="PTHR11757:SF19">
    <property type="entry name" value="PROLYL ENDOPEPTIDASE-LIKE"/>
    <property type="match status" value="1"/>
</dbReference>
<evidence type="ECO:0000256" key="4">
    <source>
        <dbReference type="ARBA" id="ARBA00045448"/>
    </source>
</evidence>
<sequence length="202" mass="22394">MMLASSVRGKNCHEDGSRPLLAIAYGAYGEKVHTDYSQRLVPLLARGWSVAFCHVRGGGGFTVAAACNWEPSLFAGLILRVPFVDVLTTMCDASLPLTTHEADEWGDPVADPDAFLRLQRLCPYQNVKQQPYPPMFLTAVLDDDRVKYWQPLKYAAKVRQQSRSNADVVLWVEREGGHEASTPELEAAEIAFALRAVSETKQ</sequence>
<dbReference type="GO" id="GO:0006508">
    <property type="term" value="P:proteolysis"/>
    <property type="evidence" value="ECO:0007669"/>
    <property type="project" value="InterPro"/>
</dbReference>
<evidence type="ECO:0000256" key="1">
    <source>
        <dbReference type="ARBA" id="ARBA00005228"/>
    </source>
</evidence>
<comment type="similarity">
    <text evidence="1">Belongs to the peptidase S9A family.</text>
</comment>
<evidence type="ECO:0000313" key="6">
    <source>
        <dbReference type="EMBL" id="EGD77892.1"/>
    </source>
</evidence>
<dbReference type="GeneID" id="16070509"/>
<accession>F2UL93</accession>
<name>F2UL93_SALR5</name>
<reference evidence="6" key="1">
    <citation type="submission" date="2009-08" db="EMBL/GenBank/DDBJ databases">
        <title>Annotation of Salpingoeca rosetta.</title>
        <authorList>
            <consortium name="The Broad Institute Genome Sequencing Platform"/>
            <person name="Russ C."/>
            <person name="Cuomo C."/>
            <person name="Burger G."/>
            <person name="Gray M.W."/>
            <person name="Holland P.W.H."/>
            <person name="King N."/>
            <person name="Lang F.B.F."/>
            <person name="Roger A.J."/>
            <person name="Ruiz-Trillo I."/>
            <person name="Young S.K."/>
            <person name="Zeng Q."/>
            <person name="Gargeya S."/>
            <person name="Alvarado L."/>
            <person name="Berlin A."/>
            <person name="Chapman S.B."/>
            <person name="Chen Z."/>
            <person name="Freedman E."/>
            <person name="Gellesch M."/>
            <person name="Goldberg J."/>
            <person name="Griggs A."/>
            <person name="Gujja S."/>
            <person name="Heilman E."/>
            <person name="Heiman D."/>
            <person name="Howarth C."/>
            <person name="Mehta T."/>
            <person name="Neiman D."/>
            <person name="Pearson M."/>
            <person name="Roberts A."/>
            <person name="Saif S."/>
            <person name="Shea T."/>
            <person name="Shenoy N."/>
            <person name="Sisk P."/>
            <person name="Stolte C."/>
            <person name="Sykes S."/>
            <person name="White J."/>
            <person name="Yandava C."/>
            <person name="Haas B."/>
            <person name="Nusbaum C."/>
            <person name="Birren B."/>
        </authorList>
    </citation>
    <scope>NUCLEOTIDE SEQUENCE [LARGE SCALE GENOMIC DNA]</scope>
    <source>
        <strain evidence="6">ATCC 50818</strain>
    </source>
</reference>
<evidence type="ECO:0000256" key="3">
    <source>
        <dbReference type="ARBA" id="ARBA00042165"/>
    </source>
</evidence>
<dbReference type="InParanoid" id="F2UL93"/>
<evidence type="ECO:0000256" key="2">
    <source>
        <dbReference type="ARBA" id="ARBA00039290"/>
    </source>
</evidence>
<dbReference type="Gene3D" id="3.40.50.1820">
    <property type="entry name" value="alpha/beta hydrolase"/>
    <property type="match status" value="2"/>
</dbReference>
<keyword evidence="7" id="KW-1185">Reference proteome</keyword>
<dbReference type="InterPro" id="IPR001375">
    <property type="entry name" value="Peptidase_S9_cat"/>
</dbReference>
<organism evidence="7">
    <name type="scientific">Salpingoeca rosetta (strain ATCC 50818 / BSB-021)</name>
    <dbReference type="NCBI Taxonomy" id="946362"/>
    <lineage>
        <taxon>Eukaryota</taxon>
        <taxon>Choanoflagellata</taxon>
        <taxon>Craspedida</taxon>
        <taxon>Salpingoecidae</taxon>
        <taxon>Salpingoeca</taxon>
    </lineage>
</organism>
<dbReference type="InterPro" id="IPR029058">
    <property type="entry name" value="AB_hydrolase_fold"/>
</dbReference>
<dbReference type="STRING" id="946362.F2UL93"/>
<dbReference type="AlphaFoldDB" id="F2UL93"/>
<dbReference type="Proteomes" id="UP000007799">
    <property type="component" value="Unassembled WGS sequence"/>
</dbReference>
<dbReference type="RefSeq" id="XP_004989956.1">
    <property type="nucleotide sequence ID" value="XM_004989899.1"/>
</dbReference>
<dbReference type="InterPro" id="IPR051543">
    <property type="entry name" value="Serine_Peptidase_S9A"/>
</dbReference>
<dbReference type="KEGG" id="sre:PTSG_09526"/>
<gene>
    <name evidence="6" type="ORF">PTSG_09526</name>
</gene>
<dbReference type="eggNOG" id="KOG2237">
    <property type="taxonomic scope" value="Eukaryota"/>
</dbReference>
<dbReference type="PANTHER" id="PTHR11757">
    <property type="entry name" value="PROTEASE FAMILY S9A OLIGOPEPTIDASE"/>
    <property type="match status" value="1"/>
</dbReference>
<dbReference type="SUPFAM" id="SSF53474">
    <property type="entry name" value="alpha/beta-Hydrolases"/>
    <property type="match status" value="1"/>
</dbReference>
<dbReference type="Pfam" id="PF00326">
    <property type="entry name" value="Peptidase_S9"/>
    <property type="match status" value="1"/>
</dbReference>
<comment type="function">
    <text evidence="4">Serine peptidase whose precise substrate specificity remains unclear. Does not cleave peptides after a arginine or lysine residue. Regulates trans-Golgi network morphology and sorting by regulating the membrane binding of the AP-1 complex. May play a role in the regulation of synaptic vesicle exocytosis.</text>
</comment>
<evidence type="ECO:0000259" key="5">
    <source>
        <dbReference type="Pfam" id="PF00326"/>
    </source>
</evidence>